<keyword evidence="2" id="KW-1185">Reference proteome</keyword>
<reference evidence="1 2" key="1">
    <citation type="submission" date="2019-12" db="EMBL/GenBank/DDBJ databases">
        <authorList>
            <person name="Zhao J."/>
        </authorList>
    </citation>
    <scope>NUCLEOTIDE SEQUENCE [LARGE SCALE GENOMIC DNA]</scope>
    <source>
        <strain evidence="1 2">S-15</strain>
    </source>
</reference>
<evidence type="ECO:0008006" key="3">
    <source>
        <dbReference type="Google" id="ProtNLM"/>
    </source>
</evidence>
<accession>A0A6N9NGD1</accession>
<evidence type="ECO:0000313" key="1">
    <source>
        <dbReference type="EMBL" id="NBG64943.1"/>
    </source>
</evidence>
<comment type="caution">
    <text evidence="1">The sequence shown here is derived from an EMBL/GenBank/DDBJ whole genome shotgun (WGS) entry which is preliminary data.</text>
</comment>
<dbReference type="InterPro" id="IPR017853">
    <property type="entry name" value="GH"/>
</dbReference>
<name>A0A6N9NGD1_9FLAO</name>
<dbReference type="SUPFAM" id="SSF49464">
    <property type="entry name" value="Carboxypeptidase regulatory domain-like"/>
    <property type="match status" value="1"/>
</dbReference>
<organism evidence="1 2">
    <name type="scientific">Acidiluteibacter ferrifornacis</name>
    <dbReference type="NCBI Taxonomy" id="2692424"/>
    <lineage>
        <taxon>Bacteria</taxon>
        <taxon>Pseudomonadati</taxon>
        <taxon>Bacteroidota</taxon>
        <taxon>Flavobacteriia</taxon>
        <taxon>Flavobacteriales</taxon>
        <taxon>Cryomorphaceae</taxon>
        <taxon>Acidiluteibacter</taxon>
    </lineage>
</organism>
<gene>
    <name evidence="1" type="ORF">GQN54_02360</name>
</gene>
<protein>
    <recommendedName>
        <fullName evidence="3">Glycoside hydrolase family 5 domain-containing protein</fullName>
    </recommendedName>
</protein>
<dbReference type="EMBL" id="WWNE01000003">
    <property type="protein sequence ID" value="NBG64943.1"/>
    <property type="molecule type" value="Genomic_DNA"/>
</dbReference>
<evidence type="ECO:0000313" key="2">
    <source>
        <dbReference type="Proteomes" id="UP000470771"/>
    </source>
</evidence>
<sequence>MKFIIPFFILSILIYSCESDSERSQRVAKENGFIYLNDKEFMLGDSVFFPVMMNYMVDFMEVGEEIIPVPNVQYDSLNIHIGTSKEEWLGQLENHFELLNKLGFNSIRLVGYNSDKYDDSGELLINLYDRFGNYNKVKFTSFNEKFENAIKKVIDLSAKHQLKVMILLPNHRQNEFEEKSRIEFIKSTYALLKNNNNVFSYDLCNEPLYFDKSDALLGVDQSRSKYSALQLVKEWKKLKDSLAPYQLSTIGFGEPLEAFEWDPSILPLDFVSFHTYNPLRVPNEIYWWSKYVDKPLIISETSLPSDNDSILYAAQSDFMEAAFKRAVDCGISGFGWWQFQDVYWGDNFEHNYTALLDHKGITYLKDSSKAIYGSVKPAGWKLKHLLDYQPSNDCICYNNYRNIVGYKNYRVDGYIRDSLSNKPIEGAIIRGYIDDWTIASNTFTDENGHFSLYSNDKMINLHITALGYEMIYMYNGVEYEEVNPKAQLSDIQLEYQNVHYKNYLENDSTNSNGIFTFKKDEFNQYKFFGELNIITLNRLNLNNEHN</sequence>
<proteinExistence type="predicted"/>
<dbReference type="Proteomes" id="UP000470771">
    <property type="component" value="Unassembled WGS sequence"/>
</dbReference>
<dbReference type="InterPro" id="IPR008969">
    <property type="entry name" value="CarboxyPept-like_regulatory"/>
</dbReference>
<dbReference type="PROSITE" id="PS51257">
    <property type="entry name" value="PROKAR_LIPOPROTEIN"/>
    <property type="match status" value="1"/>
</dbReference>
<dbReference type="SUPFAM" id="SSF51445">
    <property type="entry name" value="(Trans)glycosidases"/>
    <property type="match status" value="1"/>
</dbReference>
<dbReference type="Gene3D" id="3.20.20.80">
    <property type="entry name" value="Glycosidases"/>
    <property type="match status" value="1"/>
</dbReference>
<dbReference type="AlphaFoldDB" id="A0A6N9NGD1"/>
<dbReference type="RefSeq" id="WP_160631566.1">
    <property type="nucleotide sequence ID" value="NZ_WWNE01000003.1"/>
</dbReference>